<dbReference type="Proteomes" id="UP000789375">
    <property type="component" value="Unassembled WGS sequence"/>
</dbReference>
<evidence type="ECO:0000313" key="2">
    <source>
        <dbReference type="EMBL" id="CAG8448167.1"/>
    </source>
</evidence>
<feature type="domain" description="TLDc" evidence="1">
    <location>
        <begin position="82"/>
        <end position="261"/>
    </location>
</feature>
<organism evidence="2 3">
    <name type="scientific">Funneliformis mosseae</name>
    <name type="common">Endomycorrhizal fungus</name>
    <name type="synonym">Glomus mosseae</name>
    <dbReference type="NCBI Taxonomy" id="27381"/>
    <lineage>
        <taxon>Eukaryota</taxon>
        <taxon>Fungi</taxon>
        <taxon>Fungi incertae sedis</taxon>
        <taxon>Mucoromycota</taxon>
        <taxon>Glomeromycotina</taxon>
        <taxon>Glomeromycetes</taxon>
        <taxon>Glomerales</taxon>
        <taxon>Glomeraceae</taxon>
        <taxon>Funneliformis</taxon>
    </lineage>
</organism>
<evidence type="ECO:0000259" key="1">
    <source>
        <dbReference type="PROSITE" id="PS51886"/>
    </source>
</evidence>
<evidence type="ECO:0000313" key="3">
    <source>
        <dbReference type="Proteomes" id="UP000789375"/>
    </source>
</evidence>
<dbReference type="PROSITE" id="PS51886">
    <property type="entry name" value="TLDC"/>
    <property type="match status" value="1"/>
</dbReference>
<keyword evidence="3" id="KW-1185">Reference proteome</keyword>
<reference evidence="2" key="1">
    <citation type="submission" date="2021-06" db="EMBL/GenBank/DDBJ databases">
        <authorList>
            <person name="Kallberg Y."/>
            <person name="Tangrot J."/>
            <person name="Rosling A."/>
        </authorList>
    </citation>
    <scope>NUCLEOTIDE SEQUENCE</scope>
    <source>
        <strain evidence="2">87-6 pot B 2015</strain>
    </source>
</reference>
<protein>
    <submittedName>
        <fullName evidence="2">4511_t:CDS:1</fullName>
    </submittedName>
</protein>
<dbReference type="InterPro" id="IPR006571">
    <property type="entry name" value="TLDc_dom"/>
</dbReference>
<dbReference type="EMBL" id="CAJVPP010000151">
    <property type="protein sequence ID" value="CAG8448167.1"/>
    <property type="molecule type" value="Genomic_DNA"/>
</dbReference>
<dbReference type="AlphaFoldDB" id="A0A9N8YTJ7"/>
<proteinExistence type="predicted"/>
<sequence length="264" mass="31086">MIDLSGWNERDFIVLKNSLNQFIEHIRFFEISSKEFNDNIRPFKKVLPEALFEDILSFYLANAKPRQKIPAPRGGKVEIFSTLINSKQAAILASWIHRIKTNKRNLEDYKYSFDLIYREKENYDIFDIRKKCNEQTACILFIQIQEKDTIIGGYMPVGWNTFSQTPRLATDRNRQENWVNTSESFIFSSCDGSRKDFKNFTISRVVNRNKAICLTNALNFGNSDLVIYNNNQGTYVRKYYENSILNIDRFTIQKIEIFKVLYNA</sequence>
<dbReference type="Pfam" id="PF07534">
    <property type="entry name" value="TLD"/>
    <property type="match status" value="1"/>
</dbReference>
<comment type="caution">
    <text evidence="2">The sequence shown here is derived from an EMBL/GenBank/DDBJ whole genome shotgun (WGS) entry which is preliminary data.</text>
</comment>
<accession>A0A9N8YTJ7</accession>
<name>A0A9N8YTJ7_FUNMO</name>
<gene>
    <name evidence="2" type="ORF">FMOSSE_LOCUS1323</name>
</gene>